<dbReference type="EMBL" id="UYRU01057906">
    <property type="protein sequence ID" value="VDN13980.1"/>
    <property type="molecule type" value="Genomic_DNA"/>
</dbReference>
<dbReference type="InterPro" id="IPR015433">
    <property type="entry name" value="PI3/4_kinase"/>
</dbReference>
<sequence length="231" mass="25701">MVCKSGQLFNIDFAKIFGNFQTIIGINSLRPFISVRYLNTGSVCDADVPNQSLLVFASDQDRAPFVLTPDMLRVVKEALSTWPAPAKLKKDKGLEDLQQFVGLCCEAYNLLRRNAPALLNILEMARHGGLPGLTGENVKYVVDALRLQDSDDEARLHFTNLIRQSKTTMTTQINFFMHSWAQRRFSPNRIDGGLPSTAGPGRVYMRTAVQNLGPQTECLLQPPDADAPYLV</sequence>
<dbReference type="PANTHER" id="PTHR10048:SF14">
    <property type="entry name" value="LD28067P"/>
    <property type="match status" value="1"/>
</dbReference>
<reference evidence="4 5" key="1">
    <citation type="submission" date="2018-11" db="EMBL/GenBank/DDBJ databases">
        <authorList>
            <consortium name="Pathogen Informatics"/>
        </authorList>
    </citation>
    <scope>NUCLEOTIDE SEQUENCE [LARGE SCALE GENOMIC DNA]</scope>
</reference>
<accession>A0A3P7LKQ8</accession>
<dbReference type="PANTHER" id="PTHR10048">
    <property type="entry name" value="PHOSPHATIDYLINOSITOL KINASE"/>
    <property type="match status" value="1"/>
</dbReference>
<organism evidence="4 5">
    <name type="scientific">Dibothriocephalus latus</name>
    <name type="common">Fish tapeworm</name>
    <name type="synonym">Diphyllobothrium latum</name>
    <dbReference type="NCBI Taxonomy" id="60516"/>
    <lineage>
        <taxon>Eukaryota</taxon>
        <taxon>Metazoa</taxon>
        <taxon>Spiralia</taxon>
        <taxon>Lophotrochozoa</taxon>
        <taxon>Platyhelminthes</taxon>
        <taxon>Cestoda</taxon>
        <taxon>Eucestoda</taxon>
        <taxon>Diphyllobothriidea</taxon>
        <taxon>Diphyllobothriidae</taxon>
        <taxon>Dibothriocephalus</taxon>
    </lineage>
</organism>
<evidence type="ECO:0000259" key="3">
    <source>
        <dbReference type="PROSITE" id="PS50290"/>
    </source>
</evidence>
<dbReference type="OrthoDB" id="67688at2759"/>
<name>A0A3P7LKQ8_DIBLA</name>
<dbReference type="SMART" id="SM00146">
    <property type="entry name" value="PI3Kc"/>
    <property type="match status" value="1"/>
</dbReference>
<dbReference type="InterPro" id="IPR011009">
    <property type="entry name" value="Kinase-like_dom_sf"/>
</dbReference>
<dbReference type="GO" id="GO:0043491">
    <property type="term" value="P:phosphatidylinositol 3-kinase/protein kinase B signal transduction"/>
    <property type="evidence" value="ECO:0007669"/>
    <property type="project" value="TreeGrafter"/>
</dbReference>
<protein>
    <recommendedName>
        <fullName evidence="3">PI3K/PI4K catalytic domain-containing protein</fullName>
    </recommendedName>
</protein>
<dbReference type="InterPro" id="IPR000403">
    <property type="entry name" value="PI3/4_kinase_cat_dom"/>
</dbReference>
<dbReference type="GO" id="GO:0035005">
    <property type="term" value="F:1-phosphatidylinositol-4-phosphate 3-kinase activity"/>
    <property type="evidence" value="ECO:0007669"/>
    <property type="project" value="TreeGrafter"/>
</dbReference>
<dbReference type="GO" id="GO:0048015">
    <property type="term" value="P:phosphatidylinositol-mediated signaling"/>
    <property type="evidence" value="ECO:0007669"/>
    <property type="project" value="TreeGrafter"/>
</dbReference>
<dbReference type="PROSITE" id="PS50290">
    <property type="entry name" value="PI3_4_KINASE_3"/>
    <property type="match status" value="1"/>
</dbReference>
<proteinExistence type="predicted"/>
<dbReference type="AlphaFoldDB" id="A0A3P7LKQ8"/>
<dbReference type="SUPFAM" id="SSF56112">
    <property type="entry name" value="Protein kinase-like (PK-like)"/>
    <property type="match status" value="1"/>
</dbReference>
<dbReference type="Proteomes" id="UP000281553">
    <property type="component" value="Unassembled WGS sequence"/>
</dbReference>
<evidence type="ECO:0000313" key="4">
    <source>
        <dbReference type="EMBL" id="VDN13980.1"/>
    </source>
</evidence>
<evidence type="ECO:0000256" key="2">
    <source>
        <dbReference type="ARBA" id="ARBA00022777"/>
    </source>
</evidence>
<keyword evidence="5" id="KW-1185">Reference proteome</keyword>
<evidence type="ECO:0000256" key="1">
    <source>
        <dbReference type="ARBA" id="ARBA00022679"/>
    </source>
</evidence>
<dbReference type="GO" id="GO:0005737">
    <property type="term" value="C:cytoplasm"/>
    <property type="evidence" value="ECO:0007669"/>
    <property type="project" value="TreeGrafter"/>
</dbReference>
<gene>
    <name evidence="4" type="ORF">DILT_LOCUS9811</name>
</gene>
<dbReference type="InterPro" id="IPR036940">
    <property type="entry name" value="PI3/4_kinase_cat_sf"/>
</dbReference>
<dbReference type="GO" id="GO:0005886">
    <property type="term" value="C:plasma membrane"/>
    <property type="evidence" value="ECO:0007669"/>
    <property type="project" value="TreeGrafter"/>
</dbReference>
<dbReference type="GO" id="GO:0016303">
    <property type="term" value="F:1-phosphatidylinositol-3-kinase activity"/>
    <property type="evidence" value="ECO:0007669"/>
    <property type="project" value="TreeGrafter"/>
</dbReference>
<dbReference type="Pfam" id="PF00454">
    <property type="entry name" value="PI3_PI4_kinase"/>
    <property type="match status" value="1"/>
</dbReference>
<keyword evidence="1" id="KW-0808">Transferase</keyword>
<evidence type="ECO:0000313" key="5">
    <source>
        <dbReference type="Proteomes" id="UP000281553"/>
    </source>
</evidence>
<feature type="domain" description="PI3K/PI4K catalytic" evidence="3">
    <location>
        <begin position="1"/>
        <end position="170"/>
    </location>
</feature>
<dbReference type="GO" id="GO:0005942">
    <property type="term" value="C:phosphatidylinositol 3-kinase complex"/>
    <property type="evidence" value="ECO:0007669"/>
    <property type="project" value="TreeGrafter"/>
</dbReference>
<keyword evidence="2" id="KW-0418">Kinase</keyword>
<dbReference type="GO" id="GO:0016477">
    <property type="term" value="P:cell migration"/>
    <property type="evidence" value="ECO:0007669"/>
    <property type="project" value="TreeGrafter"/>
</dbReference>
<dbReference type="Gene3D" id="1.10.1070.11">
    <property type="entry name" value="Phosphatidylinositol 3-/4-kinase, catalytic domain"/>
    <property type="match status" value="1"/>
</dbReference>